<evidence type="ECO:0000313" key="3">
    <source>
        <dbReference type="EMBL" id="AVM47341.1"/>
    </source>
</evidence>
<evidence type="ECO:0000313" key="4">
    <source>
        <dbReference type="Proteomes" id="UP000237883"/>
    </source>
</evidence>
<accession>A0A2S0L220</accession>
<dbReference type="Pfam" id="PF04023">
    <property type="entry name" value="FeoA"/>
    <property type="match status" value="1"/>
</dbReference>
<organism evidence="3 4">
    <name type="scientific">Mogibacterium diversum</name>
    <dbReference type="NCBI Taxonomy" id="114527"/>
    <lineage>
        <taxon>Bacteria</taxon>
        <taxon>Bacillati</taxon>
        <taxon>Bacillota</taxon>
        <taxon>Clostridia</taxon>
        <taxon>Peptostreptococcales</taxon>
        <taxon>Anaerovoracaceae</taxon>
        <taxon>Mogibacterium</taxon>
    </lineage>
</organism>
<dbReference type="KEGG" id="mdv:C5Q96_00070"/>
<dbReference type="SMART" id="SM00899">
    <property type="entry name" value="FeoA"/>
    <property type="match status" value="1"/>
</dbReference>
<dbReference type="RefSeq" id="WP_106056022.1">
    <property type="nucleotide sequence ID" value="NZ_CALIZG010000023.1"/>
</dbReference>
<sequence>MIPITLVNQGELVTVKKITGSDAIRQHLAELGFVVDADVMVVSAFNGNVILQVHGAKIALNESMARRIMV</sequence>
<name>A0A2S0L220_9FIRM</name>
<dbReference type="OrthoDB" id="5984at2"/>
<keyword evidence="4" id="KW-1185">Reference proteome</keyword>
<dbReference type="InterPro" id="IPR008988">
    <property type="entry name" value="Transcriptional_repressor_C"/>
</dbReference>
<protein>
    <submittedName>
        <fullName evidence="3">Ferrous iron transport protein A</fullName>
    </submittedName>
</protein>
<dbReference type="PANTHER" id="PTHR43151:SF1">
    <property type="entry name" value="SSR2333 PROTEIN"/>
    <property type="match status" value="1"/>
</dbReference>
<keyword evidence="1" id="KW-0408">Iron</keyword>
<dbReference type="InterPro" id="IPR053184">
    <property type="entry name" value="FeoA-like"/>
</dbReference>
<dbReference type="PANTHER" id="PTHR43151">
    <property type="entry name" value="FEOA FAMILY PROTEIN"/>
    <property type="match status" value="1"/>
</dbReference>
<dbReference type="SUPFAM" id="SSF50037">
    <property type="entry name" value="C-terminal domain of transcriptional repressors"/>
    <property type="match status" value="1"/>
</dbReference>
<evidence type="ECO:0000259" key="2">
    <source>
        <dbReference type="SMART" id="SM00899"/>
    </source>
</evidence>
<reference evidence="4" key="1">
    <citation type="submission" date="2018-02" db="EMBL/GenBank/DDBJ databases">
        <authorList>
            <person name="Holder M.E."/>
            <person name="Ajami N.J."/>
            <person name="Petrosino J.F."/>
        </authorList>
    </citation>
    <scope>NUCLEOTIDE SEQUENCE [LARGE SCALE GENOMIC DNA]</scope>
    <source>
        <strain evidence="4">CCUG 47132</strain>
    </source>
</reference>
<evidence type="ECO:0000256" key="1">
    <source>
        <dbReference type="ARBA" id="ARBA00023004"/>
    </source>
</evidence>
<dbReference type="InterPro" id="IPR007167">
    <property type="entry name" value="Fe-transptr_FeoA-like"/>
</dbReference>
<gene>
    <name evidence="3" type="ORF">C5Q96_00070</name>
</gene>
<dbReference type="GeneID" id="78390642"/>
<feature type="domain" description="Ferrous iron transporter FeoA-like" evidence="2">
    <location>
        <begin position="2"/>
        <end position="70"/>
    </location>
</feature>
<dbReference type="InterPro" id="IPR038157">
    <property type="entry name" value="FeoA_core_dom"/>
</dbReference>
<dbReference type="Gene3D" id="2.30.30.90">
    <property type="match status" value="1"/>
</dbReference>
<dbReference type="EMBL" id="CP027228">
    <property type="protein sequence ID" value="AVM47341.1"/>
    <property type="molecule type" value="Genomic_DNA"/>
</dbReference>
<dbReference type="Proteomes" id="UP000237883">
    <property type="component" value="Chromosome"/>
</dbReference>
<proteinExistence type="predicted"/>
<dbReference type="GO" id="GO:0046914">
    <property type="term" value="F:transition metal ion binding"/>
    <property type="evidence" value="ECO:0007669"/>
    <property type="project" value="InterPro"/>
</dbReference>
<dbReference type="AlphaFoldDB" id="A0A2S0L220"/>